<dbReference type="Pfam" id="PF13649">
    <property type="entry name" value="Methyltransf_25"/>
    <property type="match status" value="1"/>
</dbReference>
<evidence type="ECO:0000313" key="2">
    <source>
        <dbReference type="EMBL" id="RJP68761.1"/>
    </source>
</evidence>
<dbReference type="InterPro" id="IPR050723">
    <property type="entry name" value="CFA/CMAS"/>
</dbReference>
<feature type="domain" description="Methyltransferase" evidence="1">
    <location>
        <begin position="37"/>
        <end position="132"/>
    </location>
</feature>
<sequence>MAMDFRMDVAKYYDYFPVPFNDIDFYKTRIPAPASSILELGCGTGRVLIPLAPHCGHILGVDNSEAMLALCRAKLQAAGIPQEKAEVRLGNIAKKLRLARKFDLIIAPFRVFQALVTQDEIRAFFATVGSHLA</sequence>
<dbReference type="SUPFAM" id="SSF53335">
    <property type="entry name" value="S-adenosyl-L-methionine-dependent methyltransferases"/>
    <property type="match status" value="1"/>
</dbReference>
<evidence type="ECO:0000259" key="1">
    <source>
        <dbReference type="Pfam" id="PF13649"/>
    </source>
</evidence>
<dbReference type="PANTHER" id="PTHR43667">
    <property type="entry name" value="CYCLOPROPANE-FATTY-ACYL-PHOSPHOLIPID SYNTHASE"/>
    <property type="match status" value="1"/>
</dbReference>
<keyword evidence="2" id="KW-0489">Methyltransferase</keyword>
<dbReference type="InterPro" id="IPR029063">
    <property type="entry name" value="SAM-dependent_MTases_sf"/>
</dbReference>
<accession>A0A419EW66</accession>
<dbReference type="CDD" id="cd02440">
    <property type="entry name" value="AdoMet_MTases"/>
    <property type="match status" value="1"/>
</dbReference>
<organism evidence="2 3">
    <name type="scientific">Candidatus Abyssobacteria bacterium SURF_17</name>
    <dbReference type="NCBI Taxonomy" id="2093361"/>
    <lineage>
        <taxon>Bacteria</taxon>
        <taxon>Pseudomonadati</taxon>
        <taxon>Candidatus Hydrogenedentota</taxon>
        <taxon>Candidatus Abyssobacteria</taxon>
    </lineage>
</organism>
<gene>
    <name evidence="2" type="ORF">C4532_11950</name>
</gene>
<dbReference type="InterPro" id="IPR041698">
    <property type="entry name" value="Methyltransf_25"/>
</dbReference>
<dbReference type="GO" id="GO:0008168">
    <property type="term" value="F:methyltransferase activity"/>
    <property type="evidence" value="ECO:0007669"/>
    <property type="project" value="UniProtKB-KW"/>
</dbReference>
<proteinExistence type="predicted"/>
<reference evidence="2 3" key="1">
    <citation type="journal article" date="2017" name="ISME J.">
        <title>Energy and carbon metabolisms in a deep terrestrial subsurface fluid microbial community.</title>
        <authorList>
            <person name="Momper L."/>
            <person name="Jungbluth S.P."/>
            <person name="Lee M.D."/>
            <person name="Amend J.P."/>
        </authorList>
    </citation>
    <scope>NUCLEOTIDE SEQUENCE [LARGE SCALE GENOMIC DNA]</scope>
    <source>
        <strain evidence="2">SURF_17</strain>
    </source>
</reference>
<keyword evidence="2" id="KW-0808">Transferase</keyword>
<name>A0A419EW66_9BACT</name>
<dbReference type="PANTHER" id="PTHR43667:SF2">
    <property type="entry name" value="FATTY ACID C-METHYL TRANSFERASE"/>
    <property type="match status" value="1"/>
</dbReference>
<feature type="non-terminal residue" evidence="2">
    <location>
        <position position="133"/>
    </location>
</feature>
<dbReference type="Gene3D" id="3.40.50.150">
    <property type="entry name" value="Vaccinia Virus protein VP39"/>
    <property type="match status" value="1"/>
</dbReference>
<comment type="caution">
    <text evidence="2">The sequence shown here is derived from an EMBL/GenBank/DDBJ whole genome shotgun (WGS) entry which is preliminary data.</text>
</comment>
<protein>
    <submittedName>
        <fullName evidence="2">Class I SAM-dependent methyltransferase</fullName>
    </submittedName>
</protein>
<dbReference type="GO" id="GO:0032259">
    <property type="term" value="P:methylation"/>
    <property type="evidence" value="ECO:0007669"/>
    <property type="project" value="UniProtKB-KW"/>
</dbReference>
<dbReference type="Proteomes" id="UP000285961">
    <property type="component" value="Unassembled WGS sequence"/>
</dbReference>
<dbReference type="AlphaFoldDB" id="A0A419EW66"/>
<dbReference type="EMBL" id="QZKI01000089">
    <property type="protein sequence ID" value="RJP68761.1"/>
    <property type="molecule type" value="Genomic_DNA"/>
</dbReference>
<evidence type="ECO:0000313" key="3">
    <source>
        <dbReference type="Proteomes" id="UP000285961"/>
    </source>
</evidence>